<protein>
    <recommendedName>
        <fullName evidence="11">Foldase protein PrsA</fullName>
        <ecNumber evidence="11">5.2.1.8</ecNumber>
    </recommendedName>
</protein>
<dbReference type="Proteomes" id="UP000199488">
    <property type="component" value="Unassembled WGS sequence"/>
</dbReference>
<evidence type="ECO:0000256" key="10">
    <source>
        <dbReference type="ARBA" id="ARBA00023288"/>
    </source>
</evidence>
<evidence type="ECO:0000256" key="3">
    <source>
        <dbReference type="ARBA" id="ARBA00006071"/>
    </source>
</evidence>
<evidence type="ECO:0000256" key="5">
    <source>
        <dbReference type="ARBA" id="ARBA00022729"/>
    </source>
</evidence>
<keyword evidence="12" id="KW-0175">Coiled coil</keyword>
<keyword evidence="5 11" id="KW-0732">Signal</keyword>
<comment type="catalytic activity">
    <reaction evidence="1 11">
        <text>[protein]-peptidylproline (omega=180) = [protein]-peptidylproline (omega=0)</text>
        <dbReference type="Rhea" id="RHEA:16237"/>
        <dbReference type="Rhea" id="RHEA-COMP:10747"/>
        <dbReference type="Rhea" id="RHEA-COMP:10748"/>
        <dbReference type="ChEBI" id="CHEBI:83833"/>
        <dbReference type="ChEBI" id="CHEBI:83834"/>
        <dbReference type="EC" id="5.2.1.8"/>
    </reaction>
</comment>
<dbReference type="EC" id="5.2.1.8" evidence="11"/>
<dbReference type="GO" id="GO:0006457">
    <property type="term" value="P:protein folding"/>
    <property type="evidence" value="ECO:0007669"/>
    <property type="project" value="UniProtKB-UniRule"/>
</dbReference>
<evidence type="ECO:0000256" key="8">
    <source>
        <dbReference type="ARBA" id="ARBA00023139"/>
    </source>
</evidence>
<keyword evidence="7 11" id="KW-0472">Membrane</keyword>
<evidence type="ECO:0000256" key="1">
    <source>
        <dbReference type="ARBA" id="ARBA00000971"/>
    </source>
</evidence>
<dbReference type="InterPro" id="IPR027304">
    <property type="entry name" value="Trigger_fact/SurA_dom_sf"/>
</dbReference>
<keyword evidence="8 11" id="KW-0564">Palmitate</keyword>
<evidence type="ECO:0000256" key="9">
    <source>
        <dbReference type="ARBA" id="ARBA00023235"/>
    </source>
</evidence>
<sequence>MKKYIFTIAGISGALLLASCSNEGSAAGDDAIVEVNGESISEQDLMDDLKDNYGESALNNLVQQKVLNDKAEDLDISDKQVTQEFKSMKEQYGIDDNDQFLQTIQEHMGVQVESVKAFKEQYVKPQLVVDELGSQDVDVTEEEMKNYYEKNKDDLMQVEASHILVESEEEADEIIKELEGGAEFAEIAKEKSIDTASGESDGELGYFGKGEMTEAFEEAAFNMDTDSISEEPVETEHGFHIINVTGKKESYKELKDEIKQALEAEEQQDGQQVLNELMQNADINVENEDYEDWVQTYTEASEESSGS</sequence>
<keyword evidence="10 11" id="KW-0449">Lipoprotein</keyword>
<evidence type="ECO:0000313" key="16">
    <source>
        <dbReference type="Proteomes" id="UP000199488"/>
    </source>
</evidence>
<dbReference type="GO" id="GO:0003755">
    <property type="term" value="F:peptidyl-prolyl cis-trans isomerase activity"/>
    <property type="evidence" value="ECO:0007669"/>
    <property type="project" value="UniProtKB-UniRule"/>
</dbReference>
<feature type="signal peptide" evidence="13">
    <location>
        <begin position="1"/>
        <end position="26"/>
    </location>
</feature>
<dbReference type="OrthoDB" id="14196at2"/>
<feature type="domain" description="PpiC" evidence="14">
    <location>
        <begin position="155"/>
        <end position="246"/>
    </location>
</feature>
<dbReference type="EMBL" id="FNNC01000001">
    <property type="protein sequence ID" value="SDW28573.1"/>
    <property type="molecule type" value="Genomic_DNA"/>
</dbReference>
<dbReference type="Pfam" id="PF13616">
    <property type="entry name" value="Rotamase_3"/>
    <property type="match status" value="1"/>
</dbReference>
<evidence type="ECO:0000256" key="13">
    <source>
        <dbReference type="SAM" id="SignalP"/>
    </source>
</evidence>
<dbReference type="SUPFAM" id="SSF109998">
    <property type="entry name" value="Triger factor/SurA peptide-binding domain-like"/>
    <property type="match status" value="1"/>
</dbReference>
<dbReference type="PROSITE" id="PS50198">
    <property type="entry name" value="PPIC_PPIASE_2"/>
    <property type="match status" value="1"/>
</dbReference>
<dbReference type="STRING" id="1122204.SAMN05421781_1090"/>
<feature type="chain" id="PRO_5011592692" description="Foldase protein PrsA" evidence="13">
    <location>
        <begin position="27"/>
        <end position="307"/>
    </location>
</feature>
<dbReference type="PROSITE" id="PS51257">
    <property type="entry name" value="PROKAR_LIPOPROTEIN"/>
    <property type="match status" value="1"/>
</dbReference>
<organism evidence="15 16">
    <name type="scientific">Marinococcus luteus</name>
    <dbReference type="NCBI Taxonomy" id="1122204"/>
    <lineage>
        <taxon>Bacteria</taxon>
        <taxon>Bacillati</taxon>
        <taxon>Bacillota</taxon>
        <taxon>Bacilli</taxon>
        <taxon>Bacillales</taxon>
        <taxon>Bacillaceae</taxon>
        <taxon>Marinococcus</taxon>
    </lineage>
</organism>
<dbReference type="InterPro" id="IPR000297">
    <property type="entry name" value="PPIase_PpiC"/>
</dbReference>
<comment type="subcellular location">
    <subcellularLocation>
        <location evidence="2 11">Cell membrane</location>
        <topology evidence="2 11">Lipid-anchor</topology>
    </subcellularLocation>
</comment>
<dbReference type="HAMAP" id="MF_01145">
    <property type="entry name" value="Foldase_PrsA"/>
    <property type="match status" value="1"/>
</dbReference>
<dbReference type="InterPro" id="IPR050245">
    <property type="entry name" value="PrsA_foldase"/>
</dbReference>
<comment type="function">
    <text evidence="11">Plays a major role in protein secretion by helping the post-translocational extracellular folding of several secreted proteins.</text>
</comment>
<dbReference type="SUPFAM" id="SSF54534">
    <property type="entry name" value="FKBP-like"/>
    <property type="match status" value="1"/>
</dbReference>
<dbReference type="RefSeq" id="WP_091612108.1">
    <property type="nucleotide sequence ID" value="NZ_FNNC01000001.1"/>
</dbReference>
<dbReference type="PANTHER" id="PTHR47245">
    <property type="entry name" value="PEPTIDYLPROLYL ISOMERASE"/>
    <property type="match status" value="1"/>
</dbReference>
<gene>
    <name evidence="11" type="primary">prsA</name>
    <name evidence="15" type="ORF">SAMN05421781_1090</name>
</gene>
<dbReference type="GO" id="GO:0005886">
    <property type="term" value="C:plasma membrane"/>
    <property type="evidence" value="ECO:0007669"/>
    <property type="project" value="UniProtKB-SubCell"/>
</dbReference>
<feature type="coiled-coil region" evidence="12">
    <location>
        <begin position="244"/>
        <end position="271"/>
    </location>
</feature>
<evidence type="ECO:0000256" key="7">
    <source>
        <dbReference type="ARBA" id="ARBA00023136"/>
    </source>
</evidence>
<dbReference type="PANTHER" id="PTHR47245:SF1">
    <property type="entry name" value="FOLDASE PROTEIN PRSA"/>
    <property type="match status" value="1"/>
</dbReference>
<keyword evidence="16" id="KW-1185">Reference proteome</keyword>
<proteinExistence type="inferred from homology"/>
<keyword evidence="4 11" id="KW-1003">Cell membrane</keyword>
<evidence type="ECO:0000256" key="4">
    <source>
        <dbReference type="ARBA" id="ARBA00022475"/>
    </source>
</evidence>
<dbReference type="InterPro" id="IPR023059">
    <property type="entry name" value="Foldase_PrsA"/>
</dbReference>
<accession>A0A1H2SA51</accession>
<dbReference type="AlphaFoldDB" id="A0A1H2SA51"/>
<evidence type="ECO:0000259" key="14">
    <source>
        <dbReference type="PROSITE" id="PS50198"/>
    </source>
</evidence>
<evidence type="ECO:0000256" key="6">
    <source>
        <dbReference type="ARBA" id="ARBA00023110"/>
    </source>
</evidence>
<comment type="similarity">
    <text evidence="3 11">Belongs to the PrsA family.</text>
</comment>
<evidence type="ECO:0000256" key="12">
    <source>
        <dbReference type="SAM" id="Coils"/>
    </source>
</evidence>
<dbReference type="InterPro" id="IPR046357">
    <property type="entry name" value="PPIase_dom_sf"/>
</dbReference>
<evidence type="ECO:0000256" key="11">
    <source>
        <dbReference type="HAMAP-Rule" id="MF_01145"/>
    </source>
</evidence>
<evidence type="ECO:0000256" key="2">
    <source>
        <dbReference type="ARBA" id="ARBA00004193"/>
    </source>
</evidence>
<keyword evidence="6 11" id="KW-0697">Rotamase</keyword>
<name>A0A1H2SA51_9BACI</name>
<evidence type="ECO:0000313" key="15">
    <source>
        <dbReference type="EMBL" id="SDW28573.1"/>
    </source>
</evidence>
<reference evidence="15 16" key="1">
    <citation type="submission" date="2016-10" db="EMBL/GenBank/DDBJ databases">
        <authorList>
            <person name="de Groot N.N."/>
        </authorList>
    </citation>
    <scope>NUCLEOTIDE SEQUENCE [LARGE SCALE GENOMIC DNA]</scope>
    <source>
        <strain evidence="15 16">DSM 23126</strain>
    </source>
</reference>
<dbReference type="Gene3D" id="3.10.50.40">
    <property type="match status" value="1"/>
</dbReference>
<keyword evidence="9 11" id="KW-0413">Isomerase</keyword>